<evidence type="ECO:0000313" key="2">
    <source>
        <dbReference type="Proteomes" id="UP000010552"/>
    </source>
</evidence>
<evidence type="ECO:0000313" key="1">
    <source>
        <dbReference type="EMBL" id="ELK09987.1"/>
    </source>
</evidence>
<sequence length="100" mass="11351">MPTPLLNADRCARLVQSCGVLVPVRHELRWLQSAVWTASLDDGFRSLRTAQQAADSGAHLEALHGQPGWAKFRLELMWQLEAPSRESFFGLPREVRRSLR</sequence>
<keyword evidence="2" id="KW-1185">Reference proteome</keyword>
<protein>
    <submittedName>
        <fullName evidence="1">Uncharacterized protein</fullName>
    </submittedName>
</protein>
<reference evidence="2" key="1">
    <citation type="journal article" date="2013" name="Science">
        <title>Comparative analysis of bat genomes provides insight into the evolution of flight and immunity.</title>
        <authorList>
            <person name="Zhang G."/>
            <person name="Cowled C."/>
            <person name="Shi Z."/>
            <person name="Huang Z."/>
            <person name="Bishop-Lilly K.A."/>
            <person name="Fang X."/>
            <person name="Wynne J.W."/>
            <person name="Xiong Z."/>
            <person name="Baker M.L."/>
            <person name="Zhao W."/>
            <person name="Tachedjian M."/>
            <person name="Zhu Y."/>
            <person name="Zhou P."/>
            <person name="Jiang X."/>
            <person name="Ng J."/>
            <person name="Yang L."/>
            <person name="Wu L."/>
            <person name="Xiao J."/>
            <person name="Feng Y."/>
            <person name="Chen Y."/>
            <person name="Sun X."/>
            <person name="Zhang Y."/>
            <person name="Marsh G.A."/>
            <person name="Crameri G."/>
            <person name="Broder C.C."/>
            <person name="Frey K.G."/>
            <person name="Wang L.F."/>
            <person name="Wang J."/>
        </authorList>
    </citation>
    <scope>NUCLEOTIDE SEQUENCE [LARGE SCALE GENOMIC DNA]</scope>
</reference>
<accession>L5KF89</accession>
<dbReference type="EMBL" id="KB030789">
    <property type="protein sequence ID" value="ELK09987.1"/>
    <property type="molecule type" value="Genomic_DNA"/>
</dbReference>
<name>L5KF89_PTEAL</name>
<proteinExistence type="predicted"/>
<organism evidence="1 2">
    <name type="scientific">Pteropus alecto</name>
    <name type="common">Black flying fox</name>
    <dbReference type="NCBI Taxonomy" id="9402"/>
    <lineage>
        <taxon>Eukaryota</taxon>
        <taxon>Metazoa</taxon>
        <taxon>Chordata</taxon>
        <taxon>Craniata</taxon>
        <taxon>Vertebrata</taxon>
        <taxon>Euteleostomi</taxon>
        <taxon>Mammalia</taxon>
        <taxon>Eutheria</taxon>
        <taxon>Laurasiatheria</taxon>
        <taxon>Chiroptera</taxon>
        <taxon>Yinpterochiroptera</taxon>
        <taxon>Pteropodoidea</taxon>
        <taxon>Pteropodidae</taxon>
        <taxon>Pteropodinae</taxon>
        <taxon>Pteropus</taxon>
    </lineage>
</organism>
<dbReference type="Proteomes" id="UP000010552">
    <property type="component" value="Unassembled WGS sequence"/>
</dbReference>
<dbReference type="AlphaFoldDB" id="L5KF89"/>
<dbReference type="InParanoid" id="L5KF89"/>
<gene>
    <name evidence="1" type="ORF">PAL_GLEAN10013308</name>
</gene>